<accession>A0A5D3K3N1</accession>
<dbReference type="Proteomes" id="UP000324758">
    <property type="component" value="Unassembled WGS sequence"/>
</dbReference>
<dbReference type="Gene3D" id="1.10.10.60">
    <property type="entry name" value="Homeodomain-like"/>
    <property type="match status" value="1"/>
</dbReference>
<dbReference type="PROSITE" id="PS01124">
    <property type="entry name" value="HTH_ARAC_FAMILY_2"/>
    <property type="match status" value="1"/>
</dbReference>
<dbReference type="AlphaFoldDB" id="A0A5D3K3N1"/>
<reference evidence="2 3" key="1">
    <citation type="submission" date="2019-08" db="EMBL/GenBank/DDBJ databases">
        <title>Bradyrhizobium hipponensis sp. nov., a rhizobium isolated from a Lupinus angustifolius root nodule in Tunisia.</title>
        <authorList>
            <person name="Off K."/>
            <person name="Rejili M."/>
            <person name="Mars M."/>
            <person name="Brachmann A."/>
            <person name="Marin M."/>
        </authorList>
    </citation>
    <scope>NUCLEOTIDE SEQUENCE [LARGE SCALE GENOMIC DNA]</scope>
    <source>
        <strain evidence="2 3">CTAW71</strain>
    </source>
</reference>
<name>A0A5D3K3N1_9BRAD</name>
<dbReference type="GO" id="GO:0043565">
    <property type="term" value="F:sequence-specific DNA binding"/>
    <property type="evidence" value="ECO:0007669"/>
    <property type="project" value="InterPro"/>
</dbReference>
<gene>
    <name evidence="2" type="ORF">FXB40_35810</name>
</gene>
<dbReference type="EMBL" id="VSSS01000061">
    <property type="protein sequence ID" value="TYL89277.1"/>
    <property type="molecule type" value="Genomic_DNA"/>
</dbReference>
<evidence type="ECO:0000313" key="3">
    <source>
        <dbReference type="Proteomes" id="UP000324758"/>
    </source>
</evidence>
<proteinExistence type="predicted"/>
<feature type="domain" description="HTH araC/xylS-type" evidence="1">
    <location>
        <begin position="213"/>
        <end position="312"/>
    </location>
</feature>
<dbReference type="OrthoDB" id="9802263at2"/>
<dbReference type="InterPro" id="IPR018060">
    <property type="entry name" value="HTH_AraC"/>
</dbReference>
<comment type="caution">
    <text evidence="2">The sequence shown here is derived from an EMBL/GenBank/DDBJ whole genome shotgun (WGS) entry which is preliminary data.</text>
</comment>
<sequence>MFFDALAPSSALQLIRFTDVDAFRPAESLEDARSIPLDVANFAAARAVVNLPACRIIVARSFARILDTAYRAPGGMVILPMSDDLRASSSGMDLDSRFFIALRGNHDCHFVEPQINHHALIMFSPTLRDRGWFDRADALWVRIADPVAHLYARQLVQDILRTASIAPRMFATTEAAAHLQEGLLLAFDDLFRTNPLSERSAANAGARSARLVQRIDDYVAAYPTAPIYTADLAGEFGVSIRTLGGAVAKVRGMSLHQYIRLKRLWATRTQLLRSGGASVASCARAQGFHHLGEFAAAYRATFHEAPSDTLARARSHTVAPEQVLMNHVASAGQF</sequence>
<dbReference type="SMART" id="SM00342">
    <property type="entry name" value="HTH_ARAC"/>
    <property type="match status" value="1"/>
</dbReference>
<keyword evidence="3" id="KW-1185">Reference proteome</keyword>
<evidence type="ECO:0000313" key="2">
    <source>
        <dbReference type="EMBL" id="TYL89277.1"/>
    </source>
</evidence>
<dbReference type="RefSeq" id="WP_148776991.1">
    <property type="nucleotide sequence ID" value="NZ_VSSS01000061.1"/>
</dbReference>
<dbReference type="InterPro" id="IPR053142">
    <property type="entry name" value="PchR_regulatory_protein"/>
</dbReference>
<organism evidence="2 3">
    <name type="scientific">Bradyrhizobium rifense</name>
    <dbReference type="NCBI Taxonomy" id="515499"/>
    <lineage>
        <taxon>Bacteria</taxon>
        <taxon>Pseudomonadati</taxon>
        <taxon>Pseudomonadota</taxon>
        <taxon>Alphaproteobacteria</taxon>
        <taxon>Hyphomicrobiales</taxon>
        <taxon>Nitrobacteraceae</taxon>
        <taxon>Bradyrhizobium</taxon>
    </lineage>
</organism>
<dbReference type="Pfam" id="PF12833">
    <property type="entry name" value="HTH_18"/>
    <property type="match status" value="1"/>
</dbReference>
<evidence type="ECO:0000259" key="1">
    <source>
        <dbReference type="PROSITE" id="PS01124"/>
    </source>
</evidence>
<dbReference type="PANTHER" id="PTHR47893">
    <property type="entry name" value="REGULATORY PROTEIN PCHR"/>
    <property type="match status" value="1"/>
</dbReference>
<protein>
    <submittedName>
        <fullName evidence="2">AraC family transcriptional regulator</fullName>
    </submittedName>
</protein>
<dbReference type="GO" id="GO:0003700">
    <property type="term" value="F:DNA-binding transcription factor activity"/>
    <property type="evidence" value="ECO:0007669"/>
    <property type="project" value="InterPro"/>
</dbReference>
<dbReference type="PANTHER" id="PTHR47893:SF1">
    <property type="entry name" value="REGULATORY PROTEIN PCHR"/>
    <property type="match status" value="1"/>
</dbReference>